<feature type="region of interest" description="Disordered" evidence="2">
    <location>
        <begin position="1"/>
        <end position="33"/>
    </location>
</feature>
<dbReference type="SUPFAM" id="SSF54791">
    <property type="entry name" value="Eukaryotic type KH-domain (KH-domain type I)"/>
    <property type="match status" value="1"/>
</dbReference>
<gene>
    <name evidence="4" type="ORF">PBRASI_LOCUS4173</name>
</gene>
<dbReference type="OrthoDB" id="442947at2759"/>
<feature type="compositionally biased region" description="Low complexity" evidence="2">
    <location>
        <begin position="166"/>
        <end position="191"/>
    </location>
</feature>
<proteinExistence type="predicted"/>
<dbReference type="InterPro" id="IPR004088">
    <property type="entry name" value="KH_dom_type_1"/>
</dbReference>
<evidence type="ECO:0000256" key="2">
    <source>
        <dbReference type="SAM" id="MobiDB-lite"/>
    </source>
</evidence>
<accession>A0A9N9AL71</accession>
<organism evidence="4 5">
    <name type="scientific">Paraglomus brasilianum</name>
    <dbReference type="NCBI Taxonomy" id="144538"/>
    <lineage>
        <taxon>Eukaryota</taxon>
        <taxon>Fungi</taxon>
        <taxon>Fungi incertae sedis</taxon>
        <taxon>Mucoromycota</taxon>
        <taxon>Glomeromycotina</taxon>
        <taxon>Glomeromycetes</taxon>
        <taxon>Paraglomerales</taxon>
        <taxon>Paraglomeraceae</taxon>
        <taxon>Paraglomus</taxon>
    </lineage>
</organism>
<dbReference type="SMART" id="SM00322">
    <property type="entry name" value="KH"/>
    <property type="match status" value="1"/>
</dbReference>
<comment type="caution">
    <text evidence="4">The sequence shown here is derived from an EMBL/GenBank/DDBJ whole genome shotgun (WGS) entry which is preliminary data.</text>
</comment>
<dbReference type="InterPro" id="IPR004087">
    <property type="entry name" value="KH_dom"/>
</dbReference>
<reference evidence="4" key="1">
    <citation type="submission" date="2021-06" db="EMBL/GenBank/DDBJ databases">
        <authorList>
            <person name="Kallberg Y."/>
            <person name="Tangrot J."/>
            <person name="Rosling A."/>
        </authorList>
    </citation>
    <scope>NUCLEOTIDE SEQUENCE</scope>
    <source>
        <strain evidence="4">BR232B</strain>
    </source>
</reference>
<dbReference type="Proteomes" id="UP000789739">
    <property type="component" value="Unassembled WGS sequence"/>
</dbReference>
<dbReference type="Pfam" id="PF00013">
    <property type="entry name" value="KH_1"/>
    <property type="match status" value="1"/>
</dbReference>
<evidence type="ECO:0000313" key="5">
    <source>
        <dbReference type="Proteomes" id="UP000789739"/>
    </source>
</evidence>
<dbReference type="EMBL" id="CAJVPI010000417">
    <property type="protein sequence ID" value="CAG8532316.1"/>
    <property type="molecule type" value="Genomic_DNA"/>
</dbReference>
<evidence type="ECO:0000259" key="3">
    <source>
        <dbReference type="SMART" id="SM00322"/>
    </source>
</evidence>
<dbReference type="Gene3D" id="3.30.1370.10">
    <property type="entry name" value="K Homology domain, type 1"/>
    <property type="match status" value="1"/>
</dbReference>
<feature type="domain" description="K Homology" evidence="3">
    <location>
        <begin position="28"/>
        <end position="91"/>
    </location>
</feature>
<evidence type="ECO:0000313" key="4">
    <source>
        <dbReference type="EMBL" id="CAG8532316.1"/>
    </source>
</evidence>
<evidence type="ECO:0000256" key="1">
    <source>
        <dbReference type="PROSITE-ProRule" id="PRU00117"/>
    </source>
</evidence>
<dbReference type="InterPro" id="IPR036612">
    <property type="entry name" value="KH_dom_type_1_sf"/>
</dbReference>
<keyword evidence="1" id="KW-0694">RNA-binding</keyword>
<keyword evidence="5" id="KW-1185">Reference proteome</keyword>
<dbReference type="AlphaFoldDB" id="A0A9N9AL71"/>
<name>A0A9N9AL71_9GLOM</name>
<feature type="region of interest" description="Disordered" evidence="2">
    <location>
        <begin position="160"/>
        <end position="191"/>
    </location>
</feature>
<dbReference type="PROSITE" id="PS50084">
    <property type="entry name" value="KH_TYPE_1"/>
    <property type="match status" value="1"/>
</dbReference>
<protein>
    <submittedName>
        <fullName evidence="4">3940_t:CDS:1</fullName>
    </submittedName>
</protein>
<dbReference type="CDD" id="cd00105">
    <property type="entry name" value="KH-I"/>
    <property type="match status" value="1"/>
</dbReference>
<sequence length="548" mass="62548">MQYNAAAQYAKRYPRYTRSRREDSPNPSITTDSMDLPPAKIGLIIGTKGRVLAAIREQSGAHVYIDGYKAVIRGSEEAIGEARRLIARKIRLAPNVYPHIGYTVLELPICDTLPKLEFTPYDYASVNRHHGKQLYRVKFCNEADNEKDIFGSFGDSCDGNSSPYQPHSQLLSPSGSSTLSSRPSLRMFSSSHSRSSSVTSVTSVTSSHATSSSFQHPLHRLPAQPQDAQTFTTMQYLPTVISAISSHLFKVNPDISIQHETRVTVFFGRETFSEIDRTRLNTIDDWCDLNRERHGFHSSFQHYVPDMVKNISKILKKFGFDQVIRNKRSSGNIIKKGGRNSDGRNKVDQGIQSMDNDIGSICINYDEGNRLGKKLKLHWDYEEGVYKITKTSVQTRRIAIIDIVHGTSAPDIRFLLKTHKDEDIDPTNVELISELQKPPLELFDGTYFQSKHLKKRLRIDSIRQSIVKQKFVNDRFQLSIITNRKEARISPSILSEPMEEQTVHLKHLSWKMYQTNDEIRQVFDRQSLEHSIRETVAFARKICRILDS</sequence>
<dbReference type="GO" id="GO:0003723">
    <property type="term" value="F:RNA binding"/>
    <property type="evidence" value="ECO:0007669"/>
    <property type="project" value="UniProtKB-UniRule"/>
</dbReference>